<evidence type="ECO:0000313" key="2">
    <source>
        <dbReference type="EMBL" id="MDP9907524.1"/>
    </source>
</evidence>
<name>A0AAW8DMN6_9MICC</name>
<dbReference type="EMBL" id="JAUSRG010000022">
    <property type="protein sequence ID" value="MDP9907524.1"/>
    <property type="molecule type" value="Genomic_DNA"/>
</dbReference>
<dbReference type="Proteomes" id="UP001242995">
    <property type="component" value="Unassembled WGS sequence"/>
</dbReference>
<sequence length="68" mass="7411">MKRIALLRERATTAGSAGSTGSHCPASGQWSPEGEPHVVHTFFEGHVFPAHNGTATVWHRQYLVAESR</sequence>
<dbReference type="AlphaFoldDB" id="A0AAW8DMN6"/>
<feature type="compositionally biased region" description="Basic and acidic residues" evidence="1">
    <location>
        <begin position="1"/>
        <end position="11"/>
    </location>
</feature>
<feature type="region of interest" description="Disordered" evidence="1">
    <location>
        <begin position="1"/>
        <end position="35"/>
    </location>
</feature>
<organism evidence="2 5">
    <name type="scientific">Arthrobacter bambusae</name>
    <dbReference type="NCBI Taxonomy" id="1338426"/>
    <lineage>
        <taxon>Bacteria</taxon>
        <taxon>Bacillati</taxon>
        <taxon>Actinomycetota</taxon>
        <taxon>Actinomycetes</taxon>
        <taxon>Micrococcales</taxon>
        <taxon>Micrococcaceae</taxon>
        <taxon>Arthrobacter</taxon>
    </lineage>
</organism>
<proteinExistence type="predicted"/>
<gene>
    <name evidence="2" type="ORF">J2S90_004518</name>
    <name evidence="3" type="ORF">J2S93_004600</name>
</gene>
<dbReference type="RefSeq" id="WP_284990829.1">
    <property type="nucleotide sequence ID" value="NZ_JAUSRG010000022.1"/>
</dbReference>
<dbReference type="Proteomes" id="UP001230951">
    <property type="component" value="Unassembled WGS sequence"/>
</dbReference>
<comment type="caution">
    <text evidence="2">The sequence shown here is derived from an EMBL/GenBank/DDBJ whole genome shotgun (WGS) entry which is preliminary data.</text>
</comment>
<protein>
    <submittedName>
        <fullName evidence="2">Uncharacterized protein</fullName>
    </submittedName>
</protein>
<keyword evidence="4" id="KW-1185">Reference proteome</keyword>
<evidence type="ECO:0000256" key="1">
    <source>
        <dbReference type="SAM" id="MobiDB-lite"/>
    </source>
</evidence>
<reference evidence="2 4" key="1">
    <citation type="submission" date="2023-07" db="EMBL/GenBank/DDBJ databases">
        <title>Sorghum-associated microbial communities from plants grown in Nebraska, USA.</title>
        <authorList>
            <person name="Schachtman D."/>
        </authorList>
    </citation>
    <scope>NUCLEOTIDE SEQUENCE</scope>
    <source>
        <strain evidence="2">DS1006</strain>
        <strain evidence="3 4">DS1016</strain>
    </source>
</reference>
<evidence type="ECO:0000313" key="4">
    <source>
        <dbReference type="Proteomes" id="UP001230951"/>
    </source>
</evidence>
<evidence type="ECO:0000313" key="5">
    <source>
        <dbReference type="Proteomes" id="UP001242995"/>
    </source>
</evidence>
<dbReference type="EMBL" id="JAUSTF010000020">
    <property type="protein sequence ID" value="MDQ0183141.1"/>
    <property type="molecule type" value="Genomic_DNA"/>
</dbReference>
<feature type="compositionally biased region" description="Low complexity" evidence="1">
    <location>
        <begin position="12"/>
        <end position="22"/>
    </location>
</feature>
<accession>A0AAW8DMN6</accession>
<evidence type="ECO:0000313" key="3">
    <source>
        <dbReference type="EMBL" id="MDQ0183141.1"/>
    </source>
</evidence>